<dbReference type="Gene3D" id="2.40.50.140">
    <property type="entry name" value="Nucleic acid-binding proteins"/>
    <property type="match status" value="1"/>
</dbReference>
<keyword evidence="3" id="KW-0645">Protease</keyword>
<reference evidence="3 4" key="1">
    <citation type="submission" date="2021-01" db="EMBL/GenBank/DDBJ databases">
        <title>Genomic Encyclopedia of Type Strains, Phase IV (KMG-IV): sequencing the most valuable type-strain genomes for metagenomic binning, comparative biology and taxonomic classification.</title>
        <authorList>
            <person name="Goeker M."/>
        </authorList>
    </citation>
    <scope>NUCLEOTIDE SEQUENCE [LARGE SCALE GENOMIC DNA]</scope>
    <source>
        <strain evidence="3 4">DSM 25879</strain>
    </source>
</reference>
<evidence type="ECO:0000259" key="2">
    <source>
        <dbReference type="Pfam" id="PF25842"/>
    </source>
</evidence>
<evidence type="ECO:0000256" key="1">
    <source>
        <dbReference type="SAM" id="Phobius"/>
    </source>
</evidence>
<keyword evidence="1" id="KW-0812">Transmembrane</keyword>
<keyword evidence="1" id="KW-0472">Membrane</keyword>
<keyword evidence="3" id="KW-0378">Hydrolase</keyword>
<dbReference type="Proteomes" id="UP000737402">
    <property type="component" value="Unassembled WGS sequence"/>
</dbReference>
<name>A0ABS2P6C2_9BACI</name>
<dbReference type="GO" id="GO:0006508">
    <property type="term" value="P:proteolysis"/>
    <property type="evidence" value="ECO:0007669"/>
    <property type="project" value="UniProtKB-KW"/>
</dbReference>
<sequence length="174" mass="19089">MEMMQLYFWGLIVFGSLTLIYILLSDIVDGIFDVIPVDPALILSFLTVFSASGYLLDKFSPLTDWFVLGASTVISSILVTLLHVFVFVPIRSAEASLGYSDDDMKGKLAKVIISIPKDGFGEVVLSIGGSTVSKSAQSFENEAIPYETEVLIIDVQKGVVFVTPYEKVLESYNQ</sequence>
<feature type="transmembrane region" description="Helical" evidence="1">
    <location>
        <begin position="65"/>
        <end position="88"/>
    </location>
</feature>
<gene>
    <name evidence="3" type="ORF">JOC95_003873</name>
</gene>
<organism evidence="3 4">
    <name type="scientific">Sutcliffiella tianshenii</name>
    <dbReference type="NCBI Taxonomy" id="1463404"/>
    <lineage>
        <taxon>Bacteria</taxon>
        <taxon>Bacillati</taxon>
        <taxon>Bacillota</taxon>
        <taxon>Bacilli</taxon>
        <taxon>Bacillales</taxon>
        <taxon>Bacillaceae</taxon>
        <taxon>Sutcliffiella</taxon>
    </lineage>
</organism>
<feature type="domain" description="Membrane protein NfeD2 N-terminal transmembrane" evidence="2">
    <location>
        <begin position="1"/>
        <end position="94"/>
    </location>
</feature>
<dbReference type="GO" id="GO:0008233">
    <property type="term" value="F:peptidase activity"/>
    <property type="evidence" value="ECO:0007669"/>
    <property type="project" value="UniProtKB-KW"/>
</dbReference>
<evidence type="ECO:0000313" key="3">
    <source>
        <dbReference type="EMBL" id="MBM7621965.1"/>
    </source>
</evidence>
<proteinExistence type="predicted"/>
<dbReference type="EMBL" id="JAFBED010000012">
    <property type="protein sequence ID" value="MBM7621965.1"/>
    <property type="molecule type" value="Genomic_DNA"/>
</dbReference>
<keyword evidence="1" id="KW-1133">Transmembrane helix</keyword>
<protein>
    <submittedName>
        <fullName evidence="3">Membrane protein implicated in regulation of membrane protease activity</fullName>
    </submittedName>
</protein>
<dbReference type="InterPro" id="IPR012340">
    <property type="entry name" value="NA-bd_OB-fold"/>
</dbReference>
<accession>A0ABS2P6C2</accession>
<dbReference type="InterPro" id="IPR058653">
    <property type="entry name" value="NfeD2_TM"/>
</dbReference>
<comment type="caution">
    <text evidence="3">The sequence shown here is derived from an EMBL/GenBank/DDBJ whole genome shotgun (WGS) entry which is preliminary data.</text>
</comment>
<dbReference type="Pfam" id="PF25842">
    <property type="entry name" value="NfeD_TM"/>
    <property type="match status" value="1"/>
</dbReference>
<keyword evidence="4" id="KW-1185">Reference proteome</keyword>
<feature type="transmembrane region" description="Helical" evidence="1">
    <location>
        <begin position="6"/>
        <end position="24"/>
    </location>
</feature>
<feature type="transmembrane region" description="Helical" evidence="1">
    <location>
        <begin position="31"/>
        <end position="53"/>
    </location>
</feature>
<evidence type="ECO:0000313" key="4">
    <source>
        <dbReference type="Proteomes" id="UP000737402"/>
    </source>
</evidence>